<evidence type="ECO:0000313" key="2">
    <source>
        <dbReference type="Proteomes" id="UP000821865"/>
    </source>
</evidence>
<proteinExistence type="predicted"/>
<keyword evidence="2" id="KW-1185">Reference proteome</keyword>
<evidence type="ECO:0000313" key="1">
    <source>
        <dbReference type="EMBL" id="KAH7945044.1"/>
    </source>
</evidence>
<dbReference type="EMBL" id="CM023475">
    <property type="protein sequence ID" value="KAH7945044.1"/>
    <property type="molecule type" value="Genomic_DNA"/>
</dbReference>
<dbReference type="Proteomes" id="UP000821865">
    <property type="component" value="Chromosome 6"/>
</dbReference>
<reference evidence="1" key="1">
    <citation type="submission" date="2020-05" db="EMBL/GenBank/DDBJ databases">
        <title>Large-scale comparative analyses of tick genomes elucidate their genetic diversity and vector capacities.</title>
        <authorList>
            <person name="Jia N."/>
            <person name="Wang J."/>
            <person name="Shi W."/>
            <person name="Du L."/>
            <person name="Sun Y."/>
            <person name="Zhan W."/>
            <person name="Jiang J."/>
            <person name="Wang Q."/>
            <person name="Zhang B."/>
            <person name="Ji P."/>
            <person name="Sakyi L.B."/>
            <person name="Cui X."/>
            <person name="Yuan T."/>
            <person name="Jiang B."/>
            <person name="Yang W."/>
            <person name="Lam T.T.-Y."/>
            <person name="Chang Q."/>
            <person name="Ding S."/>
            <person name="Wang X."/>
            <person name="Zhu J."/>
            <person name="Ruan X."/>
            <person name="Zhao L."/>
            <person name="Wei J."/>
            <person name="Que T."/>
            <person name="Du C."/>
            <person name="Cheng J."/>
            <person name="Dai P."/>
            <person name="Han X."/>
            <person name="Huang E."/>
            <person name="Gao Y."/>
            <person name="Liu J."/>
            <person name="Shao H."/>
            <person name="Ye R."/>
            <person name="Li L."/>
            <person name="Wei W."/>
            <person name="Wang X."/>
            <person name="Wang C."/>
            <person name="Yang T."/>
            <person name="Huo Q."/>
            <person name="Li W."/>
            <person name="Guo W."/>
            <person name="Chen H."/>
            <person name="Zhou L."/>
            <person name="Ni X."/>
            <person name="Tian J."/>
            <person name="Zhou Y."/>
            <person name="Sheng Y."/>
            <person name="Liu T."/>
            <person name="Pan Y."/>
            <person name="Xia L."/>
            <person name="Li J."/>
            <person name="Zhao F."/>
            <person name="Cao W."/>
        </authorList>
    </citation>
    <scope>NUCLEOTIDE SEQUENCE</scope>
    <source>
        <strain evidence="1">Dsil-2018</strain>
    </source>
</reference>
<gene>
    <name evidence="1" type="ORF">HPB49_005627</name>
</gene>
<organism evidence="1 2">
    <name type="scientific">Dermacentor silvarum</name>
    <name type="common">Tick</name>
    <dbReference type="NCBI Taxonomy" id="543639"/>
    <lineage>
        <taxon>Eukaryota</taxon>
        <taxon>Metazoa</taxon>
        <taxon>Ecdysozoa</taxon>
        <taxon>Arthropoda</taxon>
        <taxon>Chelicerata</taxon>
        <taxon>Arachnida</taxon>
        <taxon>Acari</taxon>
        <taxon>Parasitiformes</taxon>
        <taxon>Ixodida</taxon>
        <taxon>Ixodoidea</taxon>
        <taxon>Ixodidae</taxon>
        <taxon>Rhipicephalinae</taxon>
        <taxon>Dermacentor</taxon>
    </lineage>
</organism>
<protein>
    <submittedName>
        <fullName evidence="1">Uncharacterized protein</fullName>
    </submittedName>
</protein>
<accession>A0ACB8CJN5</accession>
<name>A0ACB8CJN5_DERSI</name>
<comment type="caution">
    <text evidence="1">The sequence shown here is derived from an EMBL/GenBank/DDBJ whole genome shotgun (WGS) entry which is preliminary data.</text>
</comment>
<sequence>MGDSDAHSSNTMDADVASGPDDYSNWFLVARKKKRSTQAATIPSPAPVPRKTNAHLPPLPFDHYKIVFRPRDGLNLGAWPQPSVAQGIGVAAGLDAVVLNELIIRIRTDQNLAVISTSDENLAAELQKVKSISLGLNQQAVQAYVAAPDNSCKGLVPGIEPNTTAKTLLENLRCSEAPIFHARMMGSTNQALVTFSGIQVPRHVRLYGAELRCYIYRPRQQICSVCLSMGNRADVCPTPDELHSVACGTSNPLPEHECTPKCIHCGGDHPTTDPRCPSRQQRPFNKSYVLQERLKREKLCPPPGSAHSQPRTTAGSLRNPDQPTKTPANSAEQPPTSGRSSTHGPPGHDRQVDRGRPGNASKERAAGSGHPKDHDEQKGARNKEQTVPPLRILGLHIQADGKASHTTHLLTQQITQITHMIHRITNRRRGLREKDVLRIVQALIVSRLTYHLPYHNLTLTQTEKMDVLLRTAVKAALGLPPHASTRRLLQLGVHNTITELLEAQHNSQLQRLRQTRQGCAILSRLGYSINEKPTQFLWLLLLVASTTGSYRSYGHYGYGYPFPHYGLGYGRYGLGGYGHGYGLGGYGLGGYGLGYGFGFPKIWG</sequence>